<evidence type="ECO:0000256" key="2">
    <source>
        <dbReference type="ARBA" id="ARBA00006205"/>
    </source>
</evidence>
<dbReference type="GO" id="GO:0009236">
    <property type="term" value="P:cobalamin biosynthetic process"/>
    <property type="evidence" value="ECO:0007669"/>
    <property type="project" value="UniProtKB-UniRule"/>
</dbReference>
<dbReference type="SUPFAM" id="SSF52317">
    <property type="entry name" value="Class I glutamine amidotransferase-like"/>
    <property type="match status" value="1"/>
</dbReference>
<dbReference type="InterPro" id="IPR029062">
    <property type="entry name" value="Class_I_gatase-like"/>
</dbReference>
<evidence type="ECO:0000259" key="8">
    <source>
        <dbReference type="Pfam" id="PF07685"/>
    </source>
</evidence>
<dbReference type="Pfam" id="PF07685">
    <property type="entry name" value="GATase_3"/>
    <property type="match status" value="1"/>
</dbReference>
<dbReference type="SUPFAM" id="SSF52540">
    <property type="entry name" value="P-loop containing nucleoside triphosphate hydrolases"/>
    <property type="match status" value="1"/>
</dbReference>
<dbReference type="HAMAP" id="MF_00028">
    <property type="entry name" value="CobQ"/>
    <property type="match status" value="1"/>
</dbReference>
<evidence type="ECO:0000256" key="5">
    <source>
        <dbReference type="ARBA" id="ARBA00022962"/>
    </source>
</evidence>
<keyword evidence="10" id="KW-1185">Reference proteome</keyword>
<evidence type="ECO:0000313" key="10">
    <source>
        <dbReference type="Proteomes" id="UP000192455"/>
    </source>
</evidence>
<dbReference type="InterPro" id="IPR004459">
    <property type="entry name" value="CobQ_synth"/>
</dbReference>
<dbReference type="UniPathway" id="UPA00148"/>
<dbReference type="InterPro" id="IPR027417">
    <property type="entry name" value="P-loop_NTPase"/>
</dbReference>
<comment type="pathway">
    <text evidence="1 6">Cofactor biosynthesis; adenosylcobalamin biosynthesis.</text>
</comment>
<accession>A0A1R3WD29</accession>
<evidence type="ECO:0000256" key="6">
    <source>
        <dbReference type="HAMAP-Rule" id="MF_00028"/>
    </source>
</evidence>
<dbReference type="RefSeq" id="WP_076646771.1">
    <property type="nucleotide sequence ID" value="NZ_FTPS01000001.1"/>
</dbReference>
<evidence type="ECO:0000256" key="1">
    <source>
        <dbReference type="ARBA" id="ARBA00004953"/>
    </source>
</evidence>
<dbReference type="PANTHER" id="PTHR21343:SF1">
    <property type="entry name" value="COBYRIC ACID SYNTHASE"/>
    <property type="match status" value="1"/>
</dbReference>
<dbReference type="EMBL" id="FTPS01000001">
    <property type="protein sequence ID" value="SIT75783.1"/>
    <property type="molecule type" value="Genomic_DNA"/>
</dbReference>
<dbReference type="GO" id="GO:0003824">
    <property type="term" value="F:catalytic activity"/>
    <property type="evidence" value="ECO:0007669"/>
    <property type="project" value="InterPro"/>
</dbReference>
<dbReference type="PANTHER" id="PTHR21343">
    <property type="entry name" value="DETHIOBIOTIN SYNTHETASE"/>
    <property type="match status" value="1"/>
</dbReference>
<reference evidence="9 10" key="1">
    <citation type="submission" date="2017-01" db="EMBL/GenBank/DDBJ databases">
        <authorList>
            <person name="Mah S.A."/>
            <person name="Swanson W.J."/>
            <person name="Moy G.W."/>
            <person name="Vacquier V.D."/>
        </authorList>
    </citation>
    <scope>NUCLEOTIDE SEQUENCE [LARGE SCALE GENOMIC DNA]</scope>
    <source>
        <strain evidence="9 10">DSM 21219</strain>
    </source>
</reference>
<gene>
    <name evidence="6" type="primary">cobQ</name>
    <name evidence="9" type="ORF">SAMN05421849_0385</name>
</gene>
<dbReference type="Pfam" id="PF01656">
    <property type="entry name" value="CbiA"/>
    <property type="match status" value="1"/>
</dbReference>
<keyword evidence="4 6" id="KW-0169">Cobalamin biosynthesis</keyword>
<evidence type="ECO:0000259" key="7">
    <source>
        <dbReference type="Pfam" id="PF01656"/>
    </source>
</evidence>
<dbReference type="Gene3D" id="3.40.50.880">
    <property type="match status" value="1"/>
</dbReference>
<sequence>MPAVMIQGTGSDVGKSLLVAGLCRAARRRRITVLPFKPQNMSNNTRLSAAGHEVATAQALQALACGAAADSDMSPVLLKPRSETGSQVVVQGRPLGAFAARDYARLKPQLLDAVLASFARLQARAELVIVEGAGSAAEVNLRRGDIANMGFARAAGVPVVLTGDIDRGGVIAQIVGTRAVLDPQDAGMVHGFIINRFRGDPDLFREGCRMIEERSGWRSFGVLPWFSDARLLPAEDTLALSSGGANAGGGGRLRICCLALPRIAGFDALDPLRLEPDVRFSMVQPGEAIPEVALVIIPDSAAPQADLAVLRAEGWDVDLRAHHRRGGRILGLGAGRLMLGQRLAEPGGADVPGLGLSEADAADGRIEGMARAEVLADDGFRRRWLSRLGATPVVRDWGQMLDEVLDRLAEHVEAHLDVSAIFALAQQAGAGVAERSAPGAVRR</sequence>
<proteinExistence type="inferred from homology"/>
<name>A0A1R3WD29_9RHOB</name>
<dbReference type="STRING" id="515897.SAMN05421849_0385"/>
<organism evidence="9 10">
    <name type="scientific">Pontibaca methylaminivorans</name>
    <dbReference type="NCBI Taxonomy" id="515897"/>
    <lineage>
        <taxon>Bacteria</taxon>
        <taxon>Pseudomonadati</taxon>
        <taxon>Pseudomonadota</taxon>
        <taxon>Alphaproteobacteria</taxon>
        <taxon>Rhodobacterales</taxon>
        <taxon>Roseobacteraceae</taxon>
        <taxon>Pontibaca</taxon>
    </lineage>
</organism>
<evidence type="ECO:0000256" key="4">
    <source>
        <dbReference type="ARBA" id="ARBA00022573"/>
    </source>
</evidence>
<protein>
    <recommendedName>
        <fullName evidence="3 6">Cobyric acid synthase</fullName>
    </recommendedName>
</protein>
<dbReference type="NCBIfam" id="NF001989">
    <property type="entry name" value="PRK00784.1"/>
    <property type="match status" value="1"/>
</dbReference>
<keyword evidence="5 6" id="KW-0315">Glutamine amidotransferase</keyword>
<dbReference type="InterPro" id="IPR011698">
    <property type="entry name" value="GATase_3"/>
</dbReference>
<dbReference type="GO" id="GO:0015420">
    <property type="term" value="F:ABC-type vitamin B12 transporter activity"/>
    <property type="evidence" value="ECO:0007669"/>
    <property type="project" value="UniProtKB-UniRule"/>
</dbReference>
<evidence type="ECO:0000256" key="3">
    <source>
        <dbReference type="ARBA" id="ARBA00019833"/>
    </source>
</evidence>
<dbReference type="Gene3D" id="3.40.50.300">
    <property type="entry name" value="P-loop containing nucleotide triphosphate hydrolases"/>
    <property type="match status" value="1"/>
</dbReference>
<evidence type="ECO:0000313" key="9">
    <source>
        <dbReference type="EMBL" id="SIT75783.1"/>
    </source>
</evidence>
<dbReference type="Proteomes" id="UP000192455">
    <property type="component" value="Unassembled WGS sequence"/>
</dbReference>
<feature type="domain" description="CobB/CobQ-like glutamine amidotransferase" evidence="8">
    <location>
        <begin position="254"/>
        <end position="359"/>
    </location>
</feature>
<dbReference type="OrthoDB" id="9808302at2"/>
<comment type="caution">
    <text evidence="6">Lacks conserved residue(s) required for the propagation of feature annotation.</text>
</comment>
<dbReference type="AlphaFoldDB" id="A0A1R3WD29"/>
<comment type="similarity">
    <text evidence="2 6">Belongs to the CobB/CobQ family. CobQ subfamily.</text>
</comment>
<dbReference type="PROSITE" id="PS51274">
    <property type="entry name" value="GATASE_COBBQ"/>
    <property type="match status" value="1"/>
</dbReference>
<dbReference type="InterPro" id="IPR002586">
    <property type="entry name" value="CobQ/CobB/MinD/ParA_Nub-bd_dom"/>
</dbReference>
<feature type="domain" description="CobQ/CobB/MinD/ParA nucleotide binding" evidence="7">
    <location>
        <begin position="4"/>
        <end position="235"/>
    </location>
</feature>
<comment type="function">
    <text evidence="6">Catalyzes amidations at positions B, D, E, and G on adenosylcobyrinic A,C-diamide. NH(2) groups are provided by glutamine, and one molecule of ATP is hydrogenolyzed for each amidation.</text>
</comment>